<dbReference type="PATRIC" id="fig|1122241.3.peg.1416"/>
<feature type="transmembrane region" description="Helical" evidence="7">
    <location>
        <begin position="57"/>
        <end position="82"/>
    </location>
</feature>
<dbReference type="EMBL" id="LTBC01000003">
    <property type="protein sequence ID" value="KYH32747.1"/>
    <property type="molecule type" value="Genomic_DNA"/>
</dbReference>
<proteinExistence type="inferred from homology"/>
<dbReference type="Pfam" id="PF09335">
    <property type="entry name" value="VTT_dom"/>
    <property type="match status" value="1"/>
</dbReference>
<keyword evidence="3" id="KW-1003">Cell membrane</keyword>
<evidence type="ECO:0000256" key="3">
    <source>
        <dbReference type="ARBA" id="ARBA00022475"/>
    </source>
</evidence>
<gene>
    <name evidence="9" type="primary">yabI_1</name>
    <name evidence="9" type="ORF">MOMUL_13490</name>
</gene>
<evidence type="ECO:0000256" key="6">
    <source>
        <dbReference type="ARBA" id="ARBA00023136"/>
    </source>
</evidence>
<evidence type="ECO:0000256" key="5">
    <source>
        <dbReference type="ARBA" id="ARBA00022989"/>
    </source>
</evidence>
<keyword evidence="10" id="KW-1185">Reference proteome</keyword>
<feature type="transmembrane region" description="Helical" evidence="7">
    <location>
        <begin position="175"/>
        <end position="195"/>
    </location>
</feature>
<organism evidence="9 10">
    <name type="scientific">Moorella mulderi DSM 14980</name>
    <dbReference type="NCBI Taxonomy" id="1122241"/>
    <lineage>
        <taxon>Bacteria</taxon>
        <taxon>Bacillati</taxon>
        <taxon>Bacillota</taxon>
        <taxon>Clostridia</taxon>
        <taxon>Neomoorellales</taxon>
        <taxon>Neomoorellaceae</taxon>
        <taxon>Neomoorella</taxon>
    </lineage>
</organism>
<reference evidence="9 10" key="1">
    <citation type="submission" date="2016-02" db="EMBL/GenBank/DDBJ databases">
        <title>Genome sequence of Moorella mulderi DSM 14980.</title>
        <authorList>
            <person name="Poehlein A."/>
            <person name="Daniel R."/>
        </authorList>
    </citation>
    <scope>NUCLEOTIDE SEQUENCE [LARGE SCALE GENOMIC DNA]</scope>
    <source>
        <strain evidence="9 10">DSM 14980</strain>
    </source>
</reference>
<name>A0A151AZB2_9FIRM</name>
<dbReference type="InterPro" id="IPR051311">
    <property type="entry name" value="DedA_domain"/>
</dbReference>
<dbReference type="PANTHER" id="PTHR42709">
    <property type="entry name" value="ALKALINE PHOSPHATASE LIKE PROTEIN"/>
    <property type="match status" value="1"/>
</dbReference>
<dbReference type="AlphaFoldDB" id="A0A151AZB2"/>
<keyword evidence="5 7" id="KW-1133">Transmembrane helix</keyword>
<comment type="similarity">
    <text evidence="2">Belongs to the DedA family.</text>
</comment>
<evidence type="ECO:0000256" key="4">
    <source>
        <dbReference type="ARBA" id="ARBA00022692"/>
    </source>
</evidence>
<dbReference type="InterPro" id="IPR032816">
    <property type="entry name" value="VTT_dom"/>
</dbReference>
<feature type="transmembrane region" description="Helical" evidence="7">
    <location>
        <begin position="143"/>
        <end position="163"/>
    </location>
</feature>
<keyword evidence="6 7" id="KW-0472">Membrane</keyword>
<comment type="caution">
    <text evidence="9">The sequence shown here is derived from an EMBL/GenBank/DDBJ whole genome shotgun (WGS) entry which is preliminary data.</text>
</comment>
<dbReference type="RefSeq" id="WP_062283126.1">
    <property type="nucleotide sequence ID" value="NZ_LTBC01000003.1"/>
</dbReference>
<comment type="subcellular location">
    <subcellularLocation>
        <location evidence="1">Cell membrane</location>
        <topology evidence="1">Multi-pass membrane protein</topology>
    </subcellularLocation>
</comment>
<dbReference type="GO" id="GO:0005886">
    <property type="term" value="C:plasma membrane"/>
    <property type="evidence" value="ECO:0007669"/>
    <property type="project" value="UniProtKB-SubCell"/>
</dbReference>
<feature type="domain" description="VTT" evidence="8">
    <location>
        <begin position="37"/>
        <end position="163"/>
    </location>
</feature>
<evidence type="ECO:0000313" key="10">
    <source>
        <dbReference type="Proteomes" id="UP000075670"/>
    </source>
</evidence>
<evidence type="ECO:0000256" key="2">
    <source>
        <dbReference type="ARBA" id="ARBA00010792"/>
    </source>
</evidence>
<evidence type="ECO:0000259" key="8">
    <source>
        <dbReference type="Pfam" id="PF09335"/>
    </source>
</evidence>
<sequence length="201" mass="22512">MTNLLAPVFHAITEFIASLGYTGIAIGMAIESACIPLPSEIILPFGGYLVSTGQLSFWGTVLAGTIGGTIGSIIAYFVGLWGGRPFLRKYGRYFFFSEKEFAVAEKWFQRYGEATVFFTRLMPVIRTFISLPAGIAAMPFGRFVIYTFLGSLPWSIFLVYAGRQLGANWEALGPLFHRFDVVIVAGLILLVFLYWRRHRKR</sequence>
<dbReference type="Proteomes" id="UP000075670">
    <property type="component" value="Unassembled WGS sequence"/>
</dbReference>
<dbReference type="PANTHER" id="PTHR42709:SF6">
    <property type="entry name" value="UNDECAPRENYL PHOSPHATE TRANSPORTER A"/>
    <property type="match status" value="1"/>
</dbReference>
<accession>A0A151AZB2</accession>
<dbReference type="OrthoDB" id="9813426at2"/>
<keyword evidence="4 7" id="KW-0812">Transmembrane</keyword>
<evidence type="ECO:0000256" key="1">
    <source>
        <dbReference type="ARBA" id="ARBA00004651"/>
    </source>
</evidence>
<evidence type="ECO:0000313" key="9">
    <source>
        <dbReference type="EMBL" id="KYH32747.1"/>
    </source>
</evidence>
<evidence type="ECO:0000256" key="7">
    <source>
        <dbReference type="SAM" id="Phobius"/>
    </source>
</evidence>
<protein>
    <submittedName>
        <fullName evidence="9">Inner membrane protein YabI</fullName>
    </submittedName>
</protein>